<comment type="caution">
    <text evidence="1">The sequence shown here is derived from an EMBL/GenBank/DDBJ whole genome shotgun (WGS) entry which is preliminary data.</text>
</comment>
<proteinExistence type="predicted"/>
<organism evidence="1 2">
    <name type="scientific">Araneus ventricosus</name>
    <name type="common">Orbweaver spider</name>
    <name type="synonym">Epeira ventricosa</name>
    <dbReference type="NCBI Taxonomy" id="182803"/>
    <lineage>
        <taxon>Eukaryota</taxon>
        <taxon>Metazoa</taxon>
        <taxon>Ecdysozoa</taxon>
        <taxon>Arthropoda</taxon>
        <taxon>Chelicerata</taxon>
        <taxon>Arachnida</taxon>
        <taxon>Araneae</taxon>
        <taxon>Araneomorphae</taxon>
        <taxon>Entelegynae</taxon>
        <taxon>Araneoidea</taxon>
        <taxon>Araneidae</taxon>
        <taxon>Araneus</taxon>
    </lineage>
</organism>
<name>A0A4Y2EQN1_ARAVE</name>
<evidence type="ECO:0000313" key="2">
    <source>
        <dbReference type="Proteomes" id="UP000499080"/>
    </source>
</evidence>
<sequence>MSLKTRVRDPTIPFFKYQKTGTSFFSPPVRNAWRHKDCTILHTNTVPKLAIPPSSEDGLALRGVMGNYIMLSLRCQKPSLVSHLCRPLPAIRNLAKARGYTFSEGGWRMQSG</sequence>
<reference evidence="1 2" key="1">
    <citation type="journal article" date="2019" name="Sci. Rep.">
        <title>Orb-weaving spider Araneus ventricosus genome elucidates the spidroin gene catalogue.</title>
        <authorList>
            <person name="Kono N."/>
            <person name="Nakamura H."/>
            <person name="Ohtoshi R."/>
            <person name="Moran D.A.P."/>
            <person name="Shinohara A."/>
            <person name="Yoshida Y."/>
            <person name="Fujiwara M."/>
            <person name="Mori M."/>
            <person name="Tomita M."/>
            <person name="Arakawa K."/>
        </authorList>
    </citation>
    <scope>NUCLEOTIDE SEQUENCE [LARGE SCALE GENOMIC DNA]</scope>
</reference>
<accession>A0A4Y2EQN1</accession>
<keyword evidence="2" id="KW-1185">Reference proteome</keyword>
<gene>
    <name evidence="1" type="ORF">AVEN_203317_1</name>
</gene>
<protein>
    <submittedName>
        <fullName evidence="1">Uncharacterized protein</fullName>
    </submittedName>
</protein>
<dbReference type="EMBL" id="BGPR01000666">
    <property type="protein sequence ID" value="GBM30649.1"/>
    <property type="molecule type" value="Genomic_DNA"/>
</dbReference>
<evidence type="ECO:0000313" key="1">
    <source>
        <dbReference type="EMBL" id="GBM30649.1"/>
    </source>
</evidence>
<dbReference type="AlphaFoldDB" id="A0A4Y2EQN1"/>
<dbReference type="Proteomes" id="UP000499080">
    <property type="component" value="Unassembled WGS sequence"/>
</dbReference>